<keyword evidence="4" id="KW-0805">Transcription regulation</keyword>
<dbReference type="PRINTS" id="PR00056">
    <property type="entry name" value="HSFDOMAIN"/>
</dbReference>
<dbReference type="KEGG" id="cme:CYME_CMT597C"/>
<dbReference type="GO" id="GO:0005634">
    <property type="term" value="C:nucleus"/>
    <property type="evidence" value="ECO:0007669"/>
    <property type="project" value="UniProtKB-SubCell"/>
</dbReference>
<dbReference type="STRING" id="280699.M1VIQ4"/>
<name>M1VIQ4_CYAM1</name>
<dbReference type="EMBL" id="AP006502">
    <property type="protein sequence ID" value="BAM83502.1"/>
    <property type="molecule type" value="Genomic_DNA"/>
</dbReference>
<dbReference type="SMART" id="SM00415">
    <property type="entry name" value="HSF"/>
    <property type="match status" value="1"/>
</dbReference>
<dbReference type="AlphaFoldDB" id="M1VIQ4"/>
<feature type="compositionally biased region" description="Low complexity" evidence="9">
    <location>
        <begin position="295"/>
        <end position="308"/>
    </location>
</feature>
<accession>M1VIQ4</accession>
<comment type="subunit">
    <text evidence="2">Homotrimer.</text>
</comment>
<evidence type="ECO:0000256" key="6">
    <source>
        <dbReference type="ARBA" id="ARBA00023163"/>
    </source>
</evidence>
<dbReference type="GeneID" id="16997876"/>
<feature type="compositionally biased region" description="Basic and acidic residues" evidence="9">
    <location>
        <begin position="19"/>
        <end position="33"/>
    </location>
</feature>
<evidence type="ECO:0000313" key="12">
    <source>
        <dbReference type="Proteomes" id="UP000007014"/>
    </source>
</evidence>
<dbReference type="PANTHER" id="PTHR10015">
    <property type="entry name" value="HEAT SHOCK TRANSCRIPTION FACTOR"/>
    <property type="match status" value="1"/>
</dbReference>
<dbReference type="SUPFAM" id="SSF46785">
    <property type="entry name" value="Winged helix' DNA-binding domain"/>
    <property type="match status" value="1"/>
</dbReference>
<feature type="compositionally biased region" description="Polar residues" evidence="9">
    <location>
        <begin position="398"/>
        <end position="434"/>
    </location>
</feature>
<keyword evidence="12" id="KW-1185">Reference proteome</keyword>
<dbReference type="Gene3D" id="1.10.10.10">
    <property type="entry name" value="Winged helix-like DNA-binding domain superfamily/Winged helix DNA-binding domain"/>
    <property type="match status" value="1"/>
</dbReference>
<evidence type="ECO:0000256" key="5">
    <source>
        <dbReference type="ARBA" id="ARBA00023125"/>
    </source>
</evidence>
<keyword evidence="5" id="KW-0238">DNA-binding</keyword>
<dbReference type="OrthoDB" id="6019at2759"/>
<feature type="region of interest" description="Disordered" evidence="9">
    <location>
        <begin position="395"/>
        <end position="450"/>
    </location>
</feature>
<feature type="region of interest" description="Disordered" evidence="9">
    <location>
        <begin position="124"/>
        <end position="201"/>
    </location>
</feature>
<dbReference type="eggNOG" id="KOG0627">
    <property type="taxonomic scope" value="Eukaryota"/>
</dbReference>
<dbReference type="InterPro" id="IPR036390">
    <property type="entry name" value="WH_DNA-bd_sf"/>
</dbReference>
<reference evidence="11 12" key="1">
    <citation type="journal article" date="2004" name="Nature">
        <title>Genome sequence of the ultrasmall unicellular red alga Cyanidioschyzon merolae 10D.</title>
        <authorList>
            <person name="Matsuzaki M."/>
            <person name="Misumi O."/>
            <person name="Shin-i T."/>
            <person name="Maruyama S."/>
            <person name="Takahara M."/>
            <person name="Miyagishima S."/>
            <person name="Mori T."/>
            <person name="Nishida K."/>
            <person name="Yagisawa F."/>
            <person name="Nishida K."/>
            <person name="Yoshida Y."/>
            <person name="Nishimura Y."/>
            <person name="Nakao S."/>
            <person name="Kobayashi T."/>
            <person name="Momoyama Y."/>
            <person name="Higashiyama T."/>
            <person name="Minoda A."/>
            <person name="Sano M."/>
            <person name="Nomoto H."/>
            <person name="Oishi K."/>
            <person name="Hayashi H."/>
            <person name="Ohta F."/>
            <person name="Nishizaka S."/>
            <person name="Haga S."/>
            <person name="Miura S."/>
            <person name="Morishita T."/>
            <person name="Kabeya Y."/>
            <person name="Terasawa K."/>
            <person name="Suzuki Y."/>
            <person name="Ishii Y."/>
            <person name="Asakawa S."/>
            <person name="Takano H."/>
            <person name="Ohta N."/>
            <person name="Kuroiwa H."/>
            <person name="Tanaka K."/>
            <person name="Shimizu N."/>
            <person name="Sugano S."/>
            <person name="Sato N."/>
            <person name="Nozaki H."/>
            <person name="Ogasawara N."/>
            <person name="Kohara Y."/>
            <person name="Kuroiwa T."/>
        </authorList>
    </citation>
    <scope>NUCLEOTIDE SEQUENCE [LARGE SCALE GENOMIC DNA]</scope>
    <source>
        <strain evidence="11 12">10D</strain>
    </source>
</reference>
<evidence type="ECO:0000256" key="4">
    <source>
        <dbReference type="ARBA" id="ARBA00023015"/>
    </source>
</evidence>
<keyword evidence="3" id="KW-0597">Phosphoprotein</keyword>
<organism evidence="11 12">
    <name type="scientific">Cyanidioschyzon merolae (strain NIES-3377 / 10D)</name>
    <name type="common">Unicellular red alga</name>
    <dbReference type="NCBI Taxonomy" id="280699"/>
    <lineage>
        <taxon>Eukaryota</taxon>
        <taxon>Rhodophyta</taxon>
        <taxon>Bangiophyceae</taxon>
        <taxon>Cyanidiales</taxon>
        <taxon>Cyanidiaceae</taxon>
        <taxon>Cyanidioschyzon</taxon>
    </lineage>
</organism>
<keyword evidence="6" id="KW-0804">Transcription</keyword>
<feature type="region of interest" description="Disordered" evidence="9">
    <location>
        <begin position="1"/>
        <end position="33"/>
    </location>
</feature>
<evidence type="ECO:0000256" key="7">
    <source>
        <dbReference type="ARBA" id="ARBA00023242"/>
    </source>
</evidence>
<feature type="compositionally biased region" description="Polar residues" evidence="9">
    <location>
        <begin position="159"/>
        <end position="171"/>
    </location>
</feature>
<evidence type="ECO:0000259" key="10">
    <source>
        <dbReference type="SMART" id="SM00415"/>
    </source>
</evidence>
<dbReference type="GO" id="GO:0043565">
    <property type="term" value="F:sequence-specific DNA binding"/>
    <property type="evidence" value="ECO:0007669"/>
    <property type="project" value="InterPro"/>
</dbReference>
<feature type="domain" description="HSF-type DNA-binding" evidence="10">
    <location>
        <begin position="33"/>
        <end position="126"/>
    </location>
</feature>
<dbReference type="Pfam" id="PF00447">
    <property type="entry name" value="HSF_DNA-bind"/>
    <property type="match status" value="1"/>
</dbReference>
<dbReference type="Gramene" id="CMT597CT">
    <property type="protein sequence ID" value="CMT597CT"/>
    <property type="gene ID" value="CMT597C"/>
</dbReference>
<gene>
    <name evidence="11" type="ORF">CYME_CMT597C</name>
</gene>
<evidence type="ECO:0000313" key="11">
    <source>
        <dbReference type="EMBL" id="BAM83502.1"/>
    </source>
</evidence>
<keyword evidence="7" id="KW-0539">Nucleus</keyword>
<dbReference type="RefSeq" id="XP_005539538.1">
    <property type="nucleotide sequence ID" value="XM_005539481.1"/>
</dbReference>
<keyword evidence="11" id="KW-0346">Stress response</keyword>
<dbReference type="PANTHER" id="PTHR10015:SF427">
    <property type="entry name" value="HEAT SHOCK FACTOR PROTEIN"/>
    <property type="match status" value="1"/>
</dbReference>
<comment type="subcellular location">
    <subcellularLocation>
        <location evidence="1">Nucleus</location>
    </subcellularLocation>
</comment>
<protein>
    <submittedName>
        <fullName evidence="11">Heat shock transcription factor</fullName>
    </submittedName>
</protein>
<dbReference type="OMA" id="HINSKQW"/>
<evidence type="ECO:0000256" key="3">
    <source>
        <dbReference type="ARBA" id="ARBA00022553"/>
    </source>
</evidence>
<dbReference type="HOGENOM" id="CLU_608857_0_0_1"/>
<dbReference type="Proteomes" id="UP000007014">
    <property type="component" value="Chromosome 20"/>
</dbReference>
<comment type="similarity">
    <text evidence="8">Belongs to the HSF family.</text>
</comment>
<feature type="compositionally biased region" description="Polar residues" evidence="9">
    <location>
        <begin position="137"/>
        <end position="150"/>
    </location>
</feature>
<dbReference type="FunFam" id="1.10.10.10:FF:000037">
    <property type="entry name" value="Heat stress transcription factor B-4"/>
    <property type="match status" value="1"/>
</dbReference>
<evidence type="ECO:0000256" key="8">
    <source>
        <dbReference type="RuleBase" id="RU004020"/>
    </source>
</evidence>
<sequence>MDLLAKAAETSTAGEDSESSPRKSTGDRPKRSEPTPFILKLYELVSDPSTDDLCTWTENGDSFVVLEPGRFTSEILPRYFKHHNFSSFVRQLNQYAFNKCSCVRLEYRNPNFLRGRFDLLAQIERRPNRKPTPPSLPTVSPDTGPPTTAGSGAIKAQLPSPSAAPSNQEAASSWPGPGFAAWRPPQANWQPSQGKSPDIFNPQAGACWPAAVYGPGGYVGSSLGPVPARPDVFPGRDSNYEAFRLRRHFSPELASRISQWSRSEDAPASGRMESHRETAESPAWGACGARDTRQAEQATASTASQSTQSLRVARYPASTLVSVLRERLLAVGSEYVHVDTALNLVAELEAQQERELLSICTETIHAVDRFRSCLWTLCARRASRAYESAVGEPFTFAGRSTSTSNPTSGQTDSPMEQAQSSATTDAPAGSSSVLGSMDMGPQPDVPLPGK</sequence>
<feature type="region of interest" description="Disordered" evidence="9">
    <location>
        <begin position="256"/>
        <end position="308"/>
    </location>
</feature>
<dbReference type="InterPro" id="IPR000232">
    <property type="entry name" value="HSF_DNA-bd"/>
</dbReference>
<reference evidence="11 12" key="2">
    <citation type="journal article" date="2007" name="BMC Biol.">
        <title>A 100%-complete sequence reveals unusually simple genomic features in the hot-spring red alga Cyanidioschyzon merolae.</title>
        <authorList>
            <person name="Nozaki H."/>
            <person name="Takano H."/>
            <person name="Misumi O."/>
            <person name="Terasawa K."/>
            <person name="Matsuzaki M."/>
            <person name="Maruyama S."/>
            <person name="Nishida K."/>
            <person name="Yagisawa F."/>
            <person name="Yoshida Y."/>
            <person name="Fujiwara T."/>
            <person name="Takio S."/>
            <person name="Tamura K."/>
            <person name="Chung S.J."/>
            <person name="Nakamura S."/>
            <person name="Kuroiwa H."/>
            <person name="Tanaka K."/>
            <person name="Sato N."/>
            <person name="Kuroiwa T."/>
        </authorList>
    </citation>
    <scope>NUCLEOTIDE SEQUENCE [LARGE SCALE GENOMIC DNA]</scope>
    <source>
        <strain evidence="11 12">10D</strain>
    </source>
</reference>
<evidence type="ECO:0000256" key="9">
    <source>
        <dbReference type="SAM" id="MobiDB-lite"/>
    </source>
</evidence>
<evidence type="ECO:0000256" key="1">
    <source>
        <dbReference type="ARBA" id="ARBA00004123"/>
    </source>
</evidence>
<evidence type="ECO:0000256" key="2">
    <source>
        <dbReference type="ARBA" id="ARBA00011233"/>
    </source>
</evidence>
<dbReference type="GO" id="GO:0003700">
    <property type="term" value="F:DNA-binding transcription factor activity"/>
    <property type="evidence" value="ECO:0007669"/>
    <property type="project" value="InterPro"/>
</dbReference>
<proteinExistence type="inferred from homology"/>
<dbReference type="InterPro" id="IPR036388">
    <property type="entry name" value="WH-like_DNA-bd_sf"/>
</dbReference>